<feature type="compositionally biased region" description="Polar residues" evidence="1">
    <location>
        <begin position="431"/>
        <end position="492"/>
    </location>
</feature>
<evidence type="ECO:0000259" key="2">
    <source>
        <dbReference type="PROSITE" id="PS50097"/>
    </source>
</evidence>
<evidence type="ECO:0000256" key="1">
    <source>
        <dbReference type="SAM" id="MobiDB-lite"/>
    </source>
</evidence>
<dbReference type="SMART" id="SM00875">
    <property type="entry name" value="BACK"/>
    <property type="match status" value="1"/>
</dbReference>
<sequence length="662" mass="73633">MSVYANHEGLSSDFLRLVNSPIGSDVQLIIGQEQVVMHAHSLILQARSTYFSRALGSDWKESNQKVFQKPNISPVVFERILHYIYGGRLVLKDEMIIDLIKAADELCLEDLLNGCERHALSTLCRNNVLELVQLSSQHNLFQLKNECLDFIAANIDHLKRGKAILKLEADIIKDILSMDQLDLDELEIWKIAVRWTYYQQGLDWEHCPLLDFPKGAGCVIVEIQAEETKQAYRYQDEDMGEDSSNARVPLGGTIINLAREQDMDEDGFRPPAHSVFQQTTSHNIIKLAATVHEDLCQQIAPILPAIRFMRIPSVDFLRLIEGTDLLPVHLCAKVYRFHSVPSMADPYQTSLRRRMAFSTILSKEQKEVVLEWLQSAVNEPQSMSPTSSTFAGHPWHRRHTILNTFPPLNNSVPTLPGSPSSTASSTGLYSMDQSSNSPRPDMNSSLASTYRSHTSSTSLGQRSNTHPGTTLPSFEPLSTSPHNFQQHQPTLVKSQLPQSKLTLQYRATRDGFDAASFHLACDQRGPTLTVVRTDNGAVFGGFNSSSWSSHPSGVYSTSRTNFLFTLKSRDCPTRENVLFSIKGNGNAAAYNKADYGPTFGVGHDLFLGTNCNLTCLSSSTLSSSYHAPGAYASTLAGSSFFRVQEYEVFLVQTTPTISSKTC</sequence>
<protein>
    <submittedName>
        <fullName evidence="4">Uncharacterized protein</fullName>
    </submittedName>
</protein>
<dbReference type="InterPro" id="IPR000210">
    <property type="entry name" value="BTB/POZ_dom"/>
</dbReference>
<dbReference type="InterPro" id="IPR006571">
    <property type="entry name" value="TLDc_dom"/>
</dbReference>
<feature type="domain" description="TLDc" evidence="3">
    <location>
        <begin position="477"/>
        <end position="652"/>
    </location>
</feature>
<gene>
    <name evidence="4" type="ORF">BG011_002380</name>
</gene>
<comment type="caution">
    <text evidence="4">The sequence shown here is derived from an EMBL/GenBank/DDBJ whole genome shotgun (WGS) entry which is preliminary data.</text>
</comment>
<feature type="region of interest" description="Disordered" evidence="1">
    <location>
        <begin position="406"/>
        <end position="492"/>
    </location>
</feature>
<evidence type="ECO:0000313" key="4">
    <source>
        <dbReference type="EMBL" id="KAG0259769.1"/>
    </source>
</evidence>
<dbReference type="InterPro" id="IPR011333">
    <property type="entry name" value="SKP1/BTB/POZ_sf"/>
</dbReference>
<dbReference type="Pfam" id="PF07707">
    <property type="entry name" value="BACK"/>
    <property type="match status" value="1"/>
</dbReference>
<dbReference type="Gene3D" id="1.25.40.420">
    <property type="match status" value="1"/>
</dbReference>
<dbReference type="PROSITE" id="PS51886">
    <property type="entry name" value="TLDC"/>
    <property type="match status" value="1"/>
</dbReference>
<reference evidence="4" key="1">
    <citation type="journal article" date="2020" name="Fungal Divers.">
        <title>Resolving the Mortierellaceae phylogeny through synthesis of multi-gene phylogenetics and phylogenomics.</title>
        <authorList>
            <person name="Vandepol N."/>
            <person name="Liber J."/>
            <person name="Desiro A."/>
            <person name="Na H."/>
            <person name="Kennedy M."/>
            <person name="Barry K."/>
            <person name="Grigoriev I.V."/>
            <person name="Miller A.N."/>
            <person name="O'Donnell K."/>
            <person name="Stajich J.E."/>
            <person name="Bonito G."/>
        </authorList>
    </citation>
    <scope>NUCLEOTIDE SEQUENCE</scope>
    <source>
        <strain evidence="4">KOD948</strain>
    </source>
</reference>
<dbReference type="CDD" id="cd18186">
    <property type="entry name" value="BTB_POZ_ZBTB_KLHL-like"/>
    <property type="match status" value="1"/>
</dbReference>
<dbReference type="Proteomes" id="UP000726737">
    <property type="component" value="Unassembled WGS sequence"/>
</dbReference>
<name>A0A9P6Q3C3_9FUNG</name>
<dbReference type="CDD" id="cd14733">
    <property type="entry name" value="BACK"/>
    <property type="match status" value="1"/>
</dbReference>
<feature type="domain" description="BTB" evidence="2">
    <location>
        <begin position="24"/>
        <end position="93"/>
    </location>
</feature>
<proteinExistence type="predicted"/>
<dbReference type="InterPro" id="IPR051481">
    <property type="entry name" value="BTB-POZ/Galectin-3-binding"/>
</dbReference>
<dbReference type="PANTHER" id="PTHR24410:SF23">
    <property type="entry name" value="BTB DOMAIN-CONTAINING PROTEIN-RELATED"/>
    <property type="match status" value="1"/>
</dbReference>
<dbReference type="AlphaFoldDB" id="A0A9P6Q3C3"/>
<dbReference type="PANTHER" id="PTHR24410">
    <property type="entry name" value="HL07962P-RELATED"/>
    <property type="match status" value="1"/>
</dbReference>
<dbReference type="Pfam" id="PF00651">
    <property type="entry name" value="BTB"/>
    <property type="match status" value="1"/>
</dbReference>
<dbReference type="SUPFAM" id="SSF54695">
    <property type="entry name" value="POZ domain"/>
    <property type="match status" value="1"/>
</dbReference>
<dbReference type="Gene3D" id="3.30.710.10">
    <property type="entry name" value="Potassium Channel Kv1.1, Chain A"/>
    <property type="match status" value="1"/>
</dbReference>
<dbReference type="EMBL" id="JAAAJA010000175">
    <property type="protein sequence ID" value="KAG0259769.1"/>
    <property type="molecule type" value="Genomic_DNA"/>
</dbReference>
<accession>A0A9P6Q3C3</accession>
<dbReference type="SMART" id="SM00584">
    <property type="entry name" value="TLDc"/>
    <property type="match status" value="1"/>
</dbReference>
<evidence type="ECO:0000313" key="5">
    <source>
        <dbReference type="Proteomes" id="UP000726737"/>
    </source>
</evidence>
<dbReference type="PROSITE" id="PS50097">
    <property type="entry name" value="BTB"/>
    <property type="match status" value="1"/>
</dbReference>
<dbReference type="OrthoDB" id="298084at2759"/>
<feature type="compositionally biased region" description="Low complexity" evidence="1">
    <location>
        <begin position="413"/>
        <end position="430"/>
    </location>
</feature>
<keyword evidence="5" id="KW-1185">Reference proteome</keyword>
<organism evidence="4 5">
    <name type="scientific">Mortierella polycephala</name>
    <dbReference type="NCBI Taxonomy" id="41804"/>
    <lineage>
        <taxon>Eukaryota</taxon>
        <taxon>Fungi</taxon>
        <taxon>Fungi incertae sedis</taxon>
        <taxon>Mucoromycota</taxon>
        <taxon>Mortierellomycotina</taxon>
        <taxon>Mortierellomycetes</taxon>
        <taxon>Mortierellales</taxon>
        <taxon>Mortierellaceae</taxon>
        <taxon>Mortierella</taxon>
    </lineage>
</organism>
<dbReference type="Pfam" id="PF07534">
    <property type="entry name" value="TLD"/>
    <property type="match status" value="1"/>
</dbReference>
<evidence type="ECO:0000259" key="3">
    <source>
        <dbReference type="PROSITE" id="PS51886"/>
    </source>
</evidence>
<dbReference type="SMART" id="SM00225">
    <property type="entry name" value="BTB"/>
    <property type="match status" value="1"/>
</dbReference>
<dbReference type="InterPro" id="IPR011705">
    <property type="entry name" value="BACK"/>
</dbReference>